<feature type="compositionally biased region" description="Basic and acidic residues" evidence="1">
    <location>
        <begin position="165"/>
        <end position="187"/>
    </location>
</feature>
<feature type="compositionally biased region" description="Basic and acidic residues" evidence="1">
    <location>
        <begin position="759"/>
        <end position="784"/>
    </location>
</feature>
<accession>A0A9P1DJZ3</accession>
<feature type="compositionally biased region" description="Basic residues" evidence="1">
    <location>
        <begin position="306"/>
        <end position="325"/>
    </location>
</feature>
<feature type="region of interest" description="Disordered" evidence="1">
    <location>
        <begin position="715"/>
        <end position="784"/>
    </location>
</feature>
<feature type="compositionally biased region" description="Pro residues" evidence="1">
    <location>
        <begin position="151"/>
        <end position="164"/>
    </location>
</feature>
<dbReference type="Proteomes" id="UP001152797">
    <property type="component" value="Unassembled WGS sequence"/>
</dbReference>
<organism evidence="2">
    <name type="scientific">Cladocopium goreaui</name>
    <dbReference type="NCBI Taxonomy" id="2562237"/>
    <lineage>
        <taxon>Eukaryota</taxon>
        <taxon>Sar</taxon>
        <taxon>Alveolata</taxon>
        <taxon>Dinophyceae</taxon>
        <taxon>Suessiales</taxon>
        <taxon>Symbiodiniaceae</taxon>
        <taxon>Cladocopium</taxon>
    </lineage>
</organism>
<feature type="region of interest" description="Disordered" evidence="1">
    <location>
        <begin position="474"/>
        <end position="584"/>
    </location>
</feature>
<reference evidence="3 4" key="2">
    <citation type="submission" date="2024-05" db="EMBL/GenBank/DDBJ databases">
        <authorList>
            <person name="Chen Y."/>
            <person name="Shah S."/>
            <person name="Dougan E. K."/>
            <person name="Thang M."/>
            <person name="Chan C."/>
        </authorList>
    </citation>
    <scope>NUCLEOTIDE SEQUENCE [LARGE SCALE GENOMIC DNA]</scope>
</reference>
<evidence type="ECO:0000313" key="4">
    <source>
        <dbReference type="Proteomes" id="UP001152797"/>
    </source>
</evidence>
<dbReference type="EMBL" id="CAMXCT010004924">
    <property type="protein sequence ID" value="CAI4010802.1"/>
    <property type="molecule type" value="Genomic_DNA"/>
</dbReference>
<dbReference type="EMBL" id="CAMXCT030004924">
    <property type="protein sequence ID" value="CAL4798114.1"/>
    <property type="molecule type" value="Genomic_DNA"/>
</dbReference>
<proteinExistence type="predicted"/>
<evidence type="ECO:0000313" key="3">
    <source>
        <dbReference type="EMBL" id="CAL4798114.1"/>
    </source>
</evidence>
<evidence type="ECO:0000313" key="2">
    <source>
        <dbReference type="EMBL" id="CAI4010802.1"/>
    </source>
</evidence>
<feature type="compositionally biased region" description="Basic residues" evidence="1">
    <location>
        <begin position="211"/>
        <end position="232"/>
    </location>
</feature>
<feature type="compositionally biased region" description="Low complexity" evidence="1">
    <location>
        <begin position="560"/>
        <end position="577"/>
    </location>
</feature>
<feature type="compositionally biased region" description="Basic and acidic residues" evidence="1">
    <location>
        <begin position="493"/>
        <end position="512"/>
    </location>
</feature>
<feature type="compositionally biased region" description="Basic and acidic residues" evidence="1">
    <location>
        <begin position="251"/>
        <end position="261"/>
    </location>
</feature>
<feature type="region of interest" description="Disordered" evidence="1">
    <location>
        <begin position="111"/>
        <end position="343"/>
    </location>
</feature>
<sequence>MAHQPLTAVDAAAAVHSTLRGEAQLRKVVDSLQVPESLQEQIWFNETLDVFASPEGDRSSALKLDTLQERLGWLIESLGIGLLEAEVRDELQRRGAPASLFQGGVAAAPAAEAAPPSGVGESPGVATTPSPKEPVAAPASVLQTTAKVKPTEPPKGLQPPPPVVEPKKEELPHHKETQAEAPKEVPRAEAASSAKGPSRSRHSPRSEKKDSHKSKRRSRSRRARSRRRSRSRRGGDRSPNAGRGGRRDRRERKERPPEPDHPPPYLASGRSDRPPEPAHPPRGRGWIGPLPVTTHPRWTCGTNKGQVRRAKQQRFNDRRRRRRPASRADEEENPPRPGERPLAGLTLQQLKQLKTVCLSDARYYGRVVQVAGLVAGTSMEDGELFVMLETTGTKDDELLRVLSGTPGRKLRVHICTEGCEGLLTDPLLVHGHSFEEVNLDRLPWLTNLEAARGVPAGGGPDELAKLRELQAKVREEEKRGDKKVSKKEKKRKRLEEKKGDEGRAEEPPKKTGGDLVVGQKALEDVFSATGLDPNPERRKKILRKAKRLGKGKKRRKKKSSSSSGDTSVSSTSSSSTSDGDDDSGLFGENTKLHRIWKRCPGALTAAAVREARQSLMDQTGTLWNINQSELPPIFTQYCRQQVILPHGVSPALVQEILTLSQVLDSLLLGRIAGSADIVCQRLKSLETLAKGSHWATGRQLELVRSDQHSMAEGSEALGAAKRAREEERLKSLLSKAPTGKGGEGIYGGKNRKGKATGKGKPDEGGKGRGGEPRSKDDGKHGVRK</sequence>
<protein>
    <submittedName>
        <fullName evidence="2">Uncharacterized protein</fullName>
    </submittedName>
</protein>
<keyword evidence="4" id="KW-1185">Reference proteome</keyword>
<name>A0A9P1DJZ3_9DINO</name>
<feature type="compositionally biased region" description="Basic residues" evidence="1">
    <location>
        <begin position="537"/>
        <end position="559"/>
    </location>
</feature>
<gene>
    <name evidence="2" type="ORF">C1SCF055_LOCUS36032</name>
</gene>
<evidence type="ECO:0000256" key="1">
    <source>
        <dbReference type="SAM" id="MobiDB-lite"/>
    </source>
</evidence>
<reference evidence="2" key="1">
    <citation type="submission" date="2022-10" db="EMBL/GenBank/DDBJ databases">
        <authorList>
            <person name="Chen Y."/>
            <person name="Dougan E. K."/>
            <person name="Chan C."/>
            <person name="Rhodes N."/>
            <person name="Thang M."/>
        </authorList>
    </citation>
    <scope>NUCLEOTIDE SEQUENCE</scope>
</reference>
<dbReference type="AlphaFoldDB" id="A0A9P1DJZ3"/>
<dbReference type="EMBL" id="CAMXCT020004924">
    <property type="protein sequence ID" value="CAL1164177.1"/>
    <property type="molecule type" value="Genomic_DNA"/>
</dbReference>
<feature type="compositionally biased region" description="Basic and acidic residues" evidence="1">
    <location>
        <begin position="474"/>
        <end position="483"/>
    </location>
</feature>
<comment type="caution">
    <text evidence="2">The sequence shown here is derived from an EMBL/GenBank/DDBJ whole genome shotgun (WGS) entry which is preliminary data.</text>
</comment>